<feature type="compositionally biased region" description="Polar residues" evidence="7">
    <location>
        <begin position="568"/>
        <end position="591"/>
    </location>
</feature>
<dbReference type="KEGG" id="tdl:TDEL_0A02710"/>
<proteinExistence type="inferred from homology"/>
<keyword evidence="4" id="KW-0539">Nucleus</keyword>
<protein>
    <recommendedName>
        <fullName evidence="6">CENP-C homolog</fullName>
    </recommendedName>
</protein>
<dbReference type="RefSeq" id="XP_003678814.1">
    <property type="nucleotide sequence ID" value="XM_003678766.1"/>
</dbReference>
<comment type="subcellular location">
    <subcellularLocation>
        <location evidence="1">Nucleus</location>
    </subcellularLocation>
</comment>
<dbReference type="Pfam" id="PF15624">
    <property type="entry name" value="Mif2_N"/>
    <property type="match status" value="1"/>
</dbReference>
<dbReference type="InterPro" id="IPR028929">
    <property type="entry name" value="Mif2_N"/>
</dbReference>
<dbReference type="GO" id="GO:0019237">
    <property type="term" value="F:centromeric DNA binding"/>
    <property type="evidence" value="ECO:0007669"/>
    <property type="project" value="EnsemblFungi"/>
</dbReference>
<feature type="region of interest" description="Disordered" evidence="7">
    <location>
        <begin position="61"/>
        <end position="80"/>
    </location>
</feature>
<dbReference type="GO" id="GO:0044877">
    <property type="term" value="F:protein-containing complex binding"/>
    <property type="evidence" value="ECO:0007669"/>
    <property type="project" value="EnsemblFungi"/>
</dbReference>
<evidence type="ECO:0000256" key="5">
    <source>
        <dbReference type="ARBA" id="ARBA00057947"/>
    </source>
</evidence>
<evidence type="ECO:0000256" key="6">
    <source>
        <dbReference type="ARBA" id="ARBA00075033"/>
    </source>
</evidence>
<feature type="compositionally biased region" description="Polar residues" evidence="7">
    <location>
        <begin position="88"/>
        <end position="104"/>
    </location>
</feature>
<feature type="region of interest" description="Disordered" evidence="7">
    <location>
        <begin position="550"/>
        <end position="591"/>
    </location>
</feature>
<dbReference type="InterPro" id="IPR028386">
    <property type="entry name" value="CENP-C/Mif2/cnp3"/>
</dbReference>
<keyword evidence="3" id="KW-0238">DNA-binding</keyword>
<evidence type="ECO:0000259" key="8">
    <source>
        <dbReference type="Pfam" id="PF11699"/>
    </source>
</evidence>
<dbReference type="GeneID" id="11502922"/>
<evidence type="ECO:0000313" key="10">
    <source>
        <dbReference type="EMBL" id="CCE89603.1"/>
    </source>
</evidence>
<comment type="similarity">
    <text evidence="2">Belongs to the CENP-C/MIF2 family.</text>
</comment>
<dbReference type="InterPro" id="IPR025974">
    <property type="entry name" value="Mif2/CENP-C_cupin"/>
</dbReference>
<dbReference type="Gene3D" id="2.60.120.10">
    <property type="entry name" value="Jelly Rolls"/>
    <property type="match status" value="1"/>
</dbReference>
<reference evidence="10 11" key="1">
    <citation type="journal article" date="2011" name="Proc. Natl. Acad. Sci. U.S.A.">
        <title>Evolutionary erosion of yeast sex chromosomes by mating-type switching accidents.</title>
        <authorList>
            <person name="Gordon J.L."/>
            <person name="Armisen D."/>
            <person name="Proux-Wera E."/>
            <person name="Oheigeartaigh S.S."/>
            <person name="Byrne K.P."/>
            <person name="Wolfe K.H."/>
        </authorList>
    </citation>
    <scope>NUCLEOTIDE SEQUENCE [LARGE SCALE GENOMIC DNA]</scope>
    <source>
        <strain evidence="11">ATCC 10662 / CBS 1146 / NBRC 0425 / NCYC 2629 / NRRL Y-866</strain>
    </source>
</reference>
<dbReference type="HOGENOM" id="CLU_038087_0_0_1"/>
<dbReference type="PANTHER" id="PTHR16684">
    <property type="entry name" value="CENTROMERE PROTEIN C"/>
    <property type="match status" value="1"/>
</dbReference>
<keyword evidence="11" id="KW-1185">Reference proteome</keyword>
<name>G8ZLV9_TORDE</name>
<dbReference type="OrthoDB" id="1939643at2759"/>
<dbReference type="Pfam" id="PF11699">
    <property type="entry name" value="CENP-C_C"/>
    <property type="match status" value="1"/>
</dbReference>
<evidence type="ECO:0000259" key="9">
    <source>
        <dbReference type="Pfam" id="PF15624"/>
    </source>
</evidence>
<dbReference type="eggNOG" id="ENOG502S47H">
    <property type="taxonomic scope" value="Eukaryota"/>
</dbReference>
<dbReference type="FunCoup" id="G8ZLV9">
    <property type="interactions" value="154"/>
</dbReference>
<dbReference type="GO" id="GO:0000776">
    <property type="term" value="C:kinetochore"/>
    <property type="evidence" value="ECO:0007669"/>
    <property type="project" value="InterPro"/>
</dbReference>
<feature type="compositionally biased region" description="Basic residues" evidence="7">
    <location>
        <begin position="349"/>
        <end position="359"/>
    </location>
</feature>
<dbReference type="EMBL" id="HE616742">
    <property type="protein sequence ID" value="CCE89603.1"/>
    <property type="molecule type" value="Genomic_DNA"/>
</dbReference>
<sequence length="591" mass="66239">MDYMHLGVRSRKTGLNAKENIKKDEYSMESIDDFFKDDESSVVSSRGRNRRSTILSLMSNTEGPVFESRRDSLTTETKGFKVPNAVVNSSRRSTRLPQQYQNDFTPPANDGLGTISENELQYDDFTGDAGHRTPSPAPLSYTEGLDSLHDSPSVRLTPRSKSNIVYKQVPDLIEDDEDTRDFTSLNTSENALLEDELEDDYMVESEEDHDYVDGASSLEDEQTDDSAGSGDSDDIGASDGDSDSADGGETAVSRHRAGYHLGHDSPTEVYDSDEEYIQSQAANLIGNDASRHPDGIRRSTRVKIAPLEYWRNEKVVYKKKSDKPVLEIDRIITYDHNDDDDEEEEEGLKRRKKRNKSTVRTRPYNYIPTGKPRGRPRKSKASIIDDANPNSDLLQEIKSGNVPNAEWLKFGILEAKVNVTKEHMSDEIIAFAPNLAQSEQTKESDEESFSLEIMFDKHKNQFASGMLKLPTKGNKKLSDSYNAFINFYVIQGVIEVTLTGKSFIITEGSTFQVPAFNKYSFENRGNNDAKMFFVQVTVSNESLEHKMVDGSIEMTDDDKSRKDDVSDATNSAADNALFENTSSSNMSISEI</sequence>
<dbReference type="InParanoid" id="G8ZLV9"/>
<dbReference type="FunFam" id="2.60.120.10:FF:000033">
    <property type="entry name" value="Centromere protein C 1"/>
    <property type="match status" value="1"/>
</dbReference>
<feature type="domain" description="Mif2 N-terminal" evidence="9">
    <location>
        <begin position="3"/>
        <end position="98"/>
    </location>
</feature>
<dbReference type="GO" id="GO:0051382">
    <property type="term" value="P:kinetochore assembly"/>
    <property type="evidence" value="ECO:0007669"/>
    <property type="project" value="EnsemblFungi"/>
</dbReference>
<evidence type="ECO:0000256" key="1">
    <source>
        <dbReference type="ARBA" id="ARBA00004123"/>
    </source>
</evidence>
<comment type="function">
    <text evidence="5">Component of the kinetochore, a multiprotein complex that assembles on centromeric DNA and attaches chromosomes to spindle microtubules, mediating chromosome segregation and sister chromatid segregation during meiosis and mitosis. Component of the inner kinetochore constitutive centromere-associated network (CCAN), which serves as a structural platform for outer kinetochore assembly.</text>
</comment>
<dbReference type="GO" id="GO:0005634">
    <property type="term" value="C:nucleus"/>
    <property type="evidence" value="ECO:0007669"/>
    <property type="project" value="UniProtKB-SubCell"/>
</dbReference>
<dbReference type="AlphaFoldDB" id="G8ZLV9"/>
<evidence type="ECO:0000256" key="4">
    <source>
        <dbReference type="ARBA" id="ARBA00023242"/>
    </source>
</evidence>
<evidence type="ECO:0000256" key="7">
    <source>
        <dbReference type="SAM" id="MobiDB-lite"/>
    </source>
</evidence>
<evidence type="ECO:0000313" key="11">
    <source>
        <dbReference type="Proteomes" id="UP000005627"/>
    </source>
</evidence>
<accession>G8ZLV9</accession>
<feature type="region of interest" description="Disordered" evidence="7">
    <location>
        <begin position="338"/>
        <end position="387"/>
    </location>
</feature>
<dbReference type="GO" id="GO:0051455">
    <property type="term" value="P:spindle attachment to meiosis I kinetochore"/>
    <property type="evidence" value="ECO:0007669"/>
    <property type="project" value="TreeGrafter"/>
</dbReference>
<dbReference type="PANTHER" id="PTHR16684:SF11">
    <property type="entry name" value="CENTROMERE PROTEIN C"/>
    <property type="match status" value="1"/>
</dbReference>
<dbReference type="InterPro" id="IPR014710">
    <property type="entry name" value="RmlC-like_jellyroll"/>
</dbReference>
<evidence type="ECO:0000256" key="3">
    <source>
        <dbReference type="ARBA" id="ARBA00023125"/>
    </source>
</evidence>
<feature type="compositionally biased region" description="Acidic residues" evidence="7">
    <location>
        <begin position="231"/>
        <end position="246"/>
    </location>
</feature>
<dbReference type="GO" id="GO:0051315">
    <property type="term" value="P:attachment of mitotic spindle microtubules to kinetochore"/>
    <property type="evidence" value="ECO:0007669"/>
    <property type="project" value="TreeGrafter"/>
</dbReference>
<dbReference type="Proteomes" id="UP000005627">
    <property type="component" value="Chromosome 1"/>
</dbReference>
<evidence type="ECO:0000256" key="2">
    <source>
        <dbReference type="ARBA" id="ARBA00010291"/>
    </source>
</evidence>
<dbReference type="InterPro" id="IPR011051">
    <property type="entry name" value="RmlC_Cupin_sf"/>
</dbReference>
<dbReference type="GO" id="GO:0007052">
    <property type="term" value="P:mitotic spindle organization"/>
    <property type="evidence" value="ECO:0007669"/>
    <property type="project" value="EnsemblFungi"/>
</dbReference>
<dbReference type="CDD" id="cd06993">
    <property type="entry name" value="cupin_CENP-C_C"/>
    <property type="match status" value="1"/>
</dbReference>
<feature type="region of interest" description="Disordered" evidence="7">
    <location>
        <begin position="88"/>
        <end position="162"/>
    </location>
</feature>
<gene>
    <name evidence="10" type="primary">TDEL0A02710</name>
    <name evidence="10" type="ORF">TDEL_0A02710</name>
</gene>
<organism evidence="10 11">
    <name type="scientific">Torulaspora delbrueckii</name>
    <name type="common">Yeast</name>
    <name type="synonym">Candida colliculosa</name>
    <dbReference type="NCBI Taxonomy" id="4950"/>
    <lineage>
        <taxon>Eukaryota</taxon>
        <taxon>Fungi</taxon>
        <taxon>Dikarya</taxon>
        <taxon>Ascomycota</taxon>
        <taxon>Saccharomycotina</taxon>
        <taxon>Saccharomycetes</taxon>
        <taxon>Saccharomycetales</taxon>
        <taxon>Saccharomycetaceae</taxon>
        <taxon>Torulaspora</taxon>
    </lineage>
</organism>
<dbReference type="SUPFAM" id="SSF51182">
    <property type="entry name" value="RmlC-like cupins"/>
    <property type="match status" value="1"/>
</dbReference>
<feature type="domain" description="Mif2/CENP-C cupin" evidence="8">
    <location>
        <begin position="449"/>
        <end position="535"/>
    </location>
</feature>
<dbReference type="STRING" id="1076872.G8ZLV9"/>
<feature type="region of interest" description="Disordered" evidence="7">
    <location>
        <begin position="205"/>
        <end position="268"/>
    </location>
</feature>